<feature type="domain" description="Nudix hydrolase" evidence="4">
    <location>
        <begin position="1"/>
        <end position="122"/>
    </location>
</feature>
<organism evidence="5 6">
    <name type="scientific">Tengunoibacter tsumagoiensis</name>
    <dbReference type="NCBI Taxonomy" id="2014871"/>
    <lineage>
        <taxon>Bacteria</taxon>
        <taxon>Bacillati</taxon>
        <taxon>Chloroflexota</taxon>
        <taxon>Ktedonobacteria</taxon>
        <taxon>Ktedonobacterales</taxon>
        <taxon>Dictyobacteraceae</taxon>
        <taxon>Tengunoibacter</taxon>
    </lineage>
</organism>
<dbReference type="EMBL" id="BIFR01000002">
    <property type="protein sequence ID" value="GCE15689.1"/>
    <property type="molecule type" value="Genomic_DNA"/>
</dbReference>
<evidence type="ECO:0000259" key="4">
    <source>
        <dbReference type="PROSITE" id="PS51462"/>
    </source>
</evidence>
<sequence length="183" mass="21086">MSLSAHAVVIKDEEILLVQREDFKVWVLPEGQVEKGESVAQAAVREVSEETGIEVVLTGLLGIYFMPHWIGDTHNVVFAARPVGGTLQPQQGEADDVRYFRVDRLPERLPWWHRQPIRDAIAGVRYNAVWQQDVRWPADWISAREVFALRDQGALPASLIHASWEVWCREPQPDEQWREINEE</sequence>
<dbReference type="PROSITE" id="PS00893">
    <property type="entry name" value="NUDIX_BOX"/>
    <property type="match status" value="1"/>
</dbReference>
<dbReference type="Proteomes" id="UP000287352">
    <property type="component" value="Unassembled WGS sequence"/>
</dbReference>
<evidence type="ECO:0000256" key="1">
    <source>
        <dbReference type="ARBA" id="ARBA00001946"/>
    </source>
</evidence>
<dbReference type="GO" id="GO:0016787">
    <property type="term" value="F:hydrolase activity"/>
    <property type="evidence" value="ECO:0007669"/>
    <property type="project" value="UniProtKB-KW"/>
</dbReference>
<dbReference type="SUPFAM" id="SSF55811">
    <property type="entry name" value="Nudix"/>
    <property type="match status" value="1"/>
</dbReference>
<evidence type="ECO:0000313" key="5">
    <source>
        <dbReference type="EMBL" id="GCE15689.1"/>
    </source>
</evidence>
<protein>
    <recommendedName>
        <fullName evidence="4">Nudix hydrolase domain-containing protein</fullName>
    </recommendedName>
</protein>
<keyword evidence="6" id="KW-1185">Reference proteome</keyword>
<accession>A0A402A983</accession>
<dbReference type="RefSeq" id="WP_161975807.1">
    <property type="nucleotide sequence ID" value="NZ_BIFR01000002.1"/>
</dbReference>
<reference evidence="6" key="1">
    <citation type="submission" date="2018-12" db="EMBL/GenBank/DDBJ databases">
        <title>Tengunoibacter tsumagoiensis gen. nov., sp. nov., Dictyobacter kobayashii sp. nov., D. alpinus sp. nov., and D. joshuensis sp. nov. and description of Dictyobacteraceae fam. nov. within the order Ktedonobacterales isolated from Tengu-no-mugimeshi.</title>
        <authorList>
            <person name="Wang C.M."/>
            <person name="Zheng Y."/>
            <person name="Sakai Y."/>
            <person name="Toyoda A."/>
            <person name="Minakuchi Y."/>
            <person name="Abe K."/>
            <person name="Yokota A."/>
            <person name="Yabe S."/>
        </authorList>
    </citation>
    <scope>NUCLEOTIDE SEQUENCE [LARGE SCALE GENOMIC DNA]</scope>
    <source>
        <strain evidence="6">Uno3</strain>
    </source>
</reference>
<dbReference type="InterPro" id="IPR020084">
    <property type="entry name" value="NUDIX_hydrolase_CS"/>
</dbReference>
<comment type="similarity">
    <text evidence="3">Belongs to the Nudix hydrolase family.</text>
</comment>
<dbReference type="Pfam" id="PF00293">
    <property type="entry name" value="NUDIX"/>
    <property type="match status" value="1"/>
</dbReference>
<dbReference type="InterPro" id="IPR015797">
    <property type="entry name" value="NUDIX_hydrolase-like_dom_sf"/>
</dbReference>
<comment type="cofactor">
    <cofactor evidence="1">
        <name>Mg(2+)</name>
        <dbReference type="ChEBI" id="CHEBI:18420"/>
    </cofactor>
</comment>
<dbReference type="AlphaFoldDB" id="A0A402A983"/>
<dbReference type="Gene3D" id="3.90.79.10">
    <property type="entry name" value="Nucleoside Triphosphate Pyrophosphohydrolase"/>
    <property type="match status" value="1"/>
</dbReference>
<dbReference type="InterPro" id="IPR000086">
    <property type="entry name" value="NUDIX_hydrolase_dom"/>
</dbReference>
<dbReference type="InterPro" id="IPR020476">
    <property type="entry name" value="Nudix_hydrolase"/>
</dbReference>
<name>A0A402A983_9CHLR</name>
<evidence type="ECO:0000256" key="2">
    <source>
        <dbReference type="ARBA" id="ARBA00022801"/>
    </source>
</evidence>
<gene>
    <name evidence="5" type="ORF">KTT_55480</name>
</gene>
<dbReference type="PRINTS" id="PR00502">
    <property type="entry name" value="NUDIXFAMILY"/>
</dbReference>
<dbReference type="PANTHER" id="PTHR43046">
    <property type="entry name" value="GDP-MANNOSE MANNOSYL HYDROLASE"/>
    <property type="match status" value="1"/>
</dbReference>
<keyword evidence="2 3" id="KW-0378">Hydrolase</keyword>
<evidence type="ECO:0000313" key="6">
    <source>
        <dbReference type="Proteomes" id="UP000287352"/>
    </source>
</evidence>
<proteinExistence type="inferred from homology"/>
<comment type="caution">
    <text evidence="5">The sequence shown here is derived from an EMBL/GenBank/DDBJ whole genome shotgun (WGS) entry which is preliminary data.</text>
</comment>
<dbReference type="PANTHER" id="PTHR43046:SF14">
    <property type="entry name" value="MUTT_NUDIX FAMILY PROTEIN"/>
    <property type="match status" value="1"/>
</dbReference>
<evidence type="ECO:0000256" key="3">
    <source>
        <dbReference type="RuleBase" id="RU003476"/>
    </source>
</evidence>
<dbReference type="PROSITE" id="PS51462">
    <property type="entry name" value="NUDIX"/>
    <property type="match status" value="1"/>
</dbReference>